<dbReference type="RefSeq" id="WP_010073806.1">
    <property type="nucleotide sequence ID" value="NC_014393.1"/>
</dbReference>
<sequence>MRLDKYLKVSRIIKRRTVAKEACESGRVIINGKVAKPSSEVKEDDVIEILYANRSLKAKIVNIANHVTKDNAKGMYEIIAGEEDTEEGNGEE</sequence>
<dbReference type="EMBL" id="CP002160">
    <property type="protein sequence ID" value="ADL53466.1"/>
    <property type="molecule type" value="Genomic_DNA"/>
</dbReference>
<gene>
    <name evidence="5" type="primary">rqcP</name>
    <name evidence="7" type="ordered locus">Clocel_3796</name>
</gene>
<keyword evidence="4 5" id="KW-0648">Protein biosynthesis</keyword>
<reference evidence="7 8" key="1">
    <citation type="submission" date="2010-08" db="EMBL/GenBank/DDBJ databases">
        <title>Complete sequence of Clostridium cellulovorans 743B.</title>
        <authorList>
            <consortium name="US DOE Joint Genome Institute"/>
            <person name="Lucas S."/>
            <person name="Copeland A."/>
            <person name="Lapidus A."/>
            <person name="Cheng J.-F."/>
            <person name="Bruce D."/>
            <person name="Goodwin L."/>
            <person name="Pitluck S."/>
            <person name="Chertkov O."/>
            <person name="Detter J.C."/>
            <person name="Han C."/>
            <person name="Tapia R."/>
            <person name="Land M."/>
            <person name="Hauser L."/>
            <person name="Chang Y.-J."/>
            <person name="Jeffries C."/>
            <person name="Kyrpides N."/>
            <person name="Ivanova N."/>
            <person name="Mikhailova N."/>
            <person name="Hemme C.L."/>
            <person name="Woyke T."/>
        </authorList>
    </citation>
    <scope>NUCLEOTIDE SEQUENCE [LARGE SCALE GENOMIC DNA]</scope>
    <source>
        <strain evidence="8">ATCC 35296 / DSM 3052 / OCM 3 / 743B</strain>
    </source>
</reference>
<dbReference type="STRING" id="573061.Clocel_3796"/>
<feature type="domain" description="RNA-binding S4" evidence="6">
    <location>
        <begin position="1"/>
        <end position="64"/>
    </location>
</feature>
<dbReference type="GO" id="GO:0072344">
    <property type="term" value="P:rescue of stalled ribosome"/>
    <property type="evidence" value="ECO:0007669"/>
    <property type="project" value="UniProtKB-UniRule"/>
</dbReference>
<keyword evidence="1 5" id="KW-0820">tRNA-binding</keyword>
<dbReference type="GO" id="GO:0000049">
    <property type="term" value="F:tRNA binding"/>
    <property type="evidence" value="ECO:0007669"/>
    <property type="project" value="UniProtKB-UniRule"/>
</dbReference>
<comment type="function">
    <text evidence="5">Key component of the ribosome quality control system (RQC), a ribosome-associated complex that mediates the extraction of incompletely synthesized nascent chains from stalled ribosomes and their subsequent degradation. RqcH recruits Ala-charged tRNA, and with RqcP directs the elongation of stalled nascent chains on 50S ribosomal subunits, leading to non-templated C-terminal alanine extensions (Ala tail). The Ala tail promotes nascent chain degradation. RqcP is associated with the translocation-like movement of the peptidyl-tRNA from the A-site into the P-site.</text>
</comment>
<dbReference type="AlphaFoldDB" id="D9SKP4"/>
<dbReference type="GO" id="GO:0043023">
    <property type="term" value="F:ribosomal large subunit binding"/>
    <property type="evidence" value="ECO:0007669"/>
    <property type="project" value="UniProtKB-UniRule"/>
</dbReference>
<evidence type="ECO:0000256" key="1">
    <source>
        <dbReference type="ARBA" id="ARBA00022555"/>
    </source>
</evidence>
<dbReference type="Pfam" id="PF01479">
    <property type="entry name" value="S4"/>
    <property type="match status" value="1"/>
</dbReference>
<dbReference type="SMART" id="SM00363">
    <property type="entry name" value="S4"/>
    <property type="match status" value="1"/>
</dbReference>
<evidence type="ECO:0000256" key="2">
    <source>
        <dbReference type="ARBA" id="ARBA00022730"/>
    </source>
</evidence>
<name>D9SKP4_CLOC7</name>
<evidence type="ECO:0000256" key="3">
    <source>
        <dbReference type="ARBA" id="ARBA00022884"/>
    </source>
</evidence>
<comment type="similarity">
    <text evidence="5">Belongs to the RqcP family.</text>
</comment>
<dbReference type="CDD" id="cd00165">
    <property type="entry name" value="S4"/>
    <property type="match status" value="1"/>
</dbReference>
<dbReference type="InterPro" id="IPR002942">
    <property type="entry name" value="S4_RNA-bd"/>
</dbReference>
<dbReference type="HAMAP" id="MF_00871">
    <property type="entry name" value="RqcP"/>
    <property type="match status" value="1"/>
</dbReference>
<evidence type="ECO:0000313" key="8">
    <source>
        <dbReference type="Proteomes" id="UP000002730"/>
    </source>
</evidence>
<evidence type="ECO:0000259" key="6">
    <source>
        <dbReference type="SMART" id="SM00363"/>
    </source>
</evidence>
<organism evidence="7 8">
    <name type="scientific">Clostridium cellulovorans (strain ATCC 35296 / DSM 3052 / OCM 3 / 743B)</name>
    <dbReference type="NCBI Taxonomy" id="573061"/>
    <lineage>
        <taxon>Bacteria</taxon>
        <taxon>Bacillati</taxon>
        <taxon>Bacillota</taxon>
        <taxon>Clostridia</taxon>
        <taxon>Eubacteriales</taxon>
        <taxon>Clostridiaceae</taxon>
        <taxon>Clostridium</taxon>
    </lineage>
</organism>
<dbReference type="InterPro" id="IPR036986">
    <property type="entry name" value="S4_RNA-bd_sf"/>
</dbReference>
<evidence type="ECO:0000256" key="4">
    <source>
        <dbReference type="ARBA" id="ARBA00022917"/>
    </source>
</evidence>
<evidence type="ECO:0000256" key="5">
    <source>
        <dbReference type="HAMAP-Rule" id="MF_00871"/>
    </source>
</evidence>
<dbReference type="PIRSF" id="PIRSF038881">
    <property type="entry name" value="RNAbp_HP1423"/>
    <property type="match status" value="1"/>
</dbReference>
<dbReference type="SUPFAM" id="SSF55174">
    <property type="entry name" value="Alpha-L RNA-binding motif"/>
    <property type="match status" value="1"/>
</dbReference>
<dbReference type="Proteomes" id="UP000002730">
    <property type="component" value="Chromosome"/>
</dbReference>
<dbReference type="Gene3D" id="3.10.290.10">
    <property type="entry name" value="RNA-binding S4 domain"/>
    <property type="match status" value="1"/>
</dbReference>
<dbReference type="PROSITE" id="PS50889">
    <property type="entry name" value="S4"/>
    <property type="match status" value="1"/>
</dbReference>
<evidence type="ECO:0000313" key="7">
    <source>
        <dbReference type="EMBL" id="ADL53466.1"/>
    </source>
</evidence>
<comment type="subunit">
    <text evidence="5">Associates with stalled 50S ribosomal subunits. Binds to RqcH, 23S rRNA and the P-site tRNA. Does not require RqcH for association with 50S subunits.</text>
</comment>
<keyword evidence="3 5" id="KW-0694">RNA-binding</keyword>
<proteinExistence type="inferred from homology"/>
<dbReference type="GO" id="GO:0019843">
    <property type="term" value="F:rRNA binding"/>
    <property type="evidence" value="ECO:0007669"/>
    <property type="project" value="UniProtKB-UniRule"/>
</dbReference>
<keyword evidence="2 5" id="KW-0699">rRNA-binding</keyword>
<accession>D9SKP4</accession>
<dbReference type="HOGENOM" id="CLU_101003_4_0_9"/>
<dbReference type="InterPro" id="IPR025490">
    <property type="entry name" value="RqcP"/>
</dbReference>
<dbReference type="eggNOG" id="COG1188">
    <property type="taxonomic scope" value="Bacteria"/>
</dbReference>
<keyword evidence="8" id="KW-1185">Reference proteome</keyword>
<dbReference type="OrthoDB" id="9805210at2"/>
<dbReference type="KEGG" id="ccb:Clocel_3796"/>
<protein>
    <recommendedName>
        <fullName evidence="5">RQC P-site tRNA stabilizing factor</fullName>
        <shortName evidence="5">RqcP</shortName>
    </recommendedName>
    <alternativeName>
        <fullName evidence="5">Ribosome-associated protein quality control protein P</fullName>
    </alternativeName>
</protein>